<accession>A0ABP4TQ46</accession>
<gene>
    <name evidence="1" type="ORF">GCM10009808_06100</name>
</gene>
<evidence type="ECO:0000313" key="1">
    <source>
        <dbReference type="EMBL" id="GAA1691848.1"/>
    </source>
</evidence>
<keyword evidence="2" id="KW-1185">Reference proteome</keyword>
<comment type="caution">
    <text evidence="1">The sequence shown here is derived from an EMBL/GenBank/DDBJ whole genome shotgun (WGS) entry which is preliminary data.</text>
</comment>
<dbReference type="NCBIfam" id="NF005115">
    <property type="entry name" value="PRK06547.1"/>
    <property type="match status" value="1"/>
</dbReference>
<name>A0ABP4TQ46_9MICO</name>
<dbReference type="CDD" id="cd00267">
    <property type="entry name" value="ABC_ATPase"/>
    <property type="match status" value="1"/>
</dbReference>
<reference evidence="2" key="1">
    <citation type="journal article" date="2019" name="Int. J. Syst. Evol. Microbiol.">
        <title>The Global Catalogue of Microorganisms (GCM) 10K type strain sequencing project: providing services to taxonomists for standard genome sequencing and annotation.</title>
        <authorList>
            <consortium name="The Broad Institute Genomics Platform"/>
            <consortium name="The Broad Institute Genome Sequencing Center for Infectious Disease"/>
            <person name="Wu L."/>
            <person name="Ma J."/>
        </authorList>
    </citation>
    <scope>NUCLEOTIDE SEQUENCE [LARGE SCALE GENOMIC DNA]</scope>
    <source>
        <strain evidence="2">JCM 15577</strain>
    </source>
</reference>
<sequence length="196" mass="21333">MSSASSRSSDPVRSAIDSARAEVLAQAAPFAPAPVIVLIDGRSGAGKSTLADALVQSWPVGGDVQLLRLDSLYPGWDGLDDGVGIVRDGVLAPLARGEDGTWPRWDWAASRPAEIHRVDAARSLIVEGSGILTPQTAPFAQVRVWMESPLESRRERALARDGETYRPHWERWAQQEDRHLERDDPPASATLVWAIP</sequence>
<dbReference type="SUPFAM" id="SSF52540">
    <property type="entry name" value="P-loop containing nucleoside triphosphate hydrolases"/>
    <property type="match status" value="1"/>
</dbReference>
<dbReference type="Gene3D" id="3.40.50.300">
    <property type="entry name" value="P-loop containing nucleotide triphosphate hydrolases"/>
    <property type="match status" value="1"/>
</dbReference>
<dbReference type="InterPro" id="IPR027417">
    <property type="entry name" value="P-loop_NTPase"/>
</dbReference>
<dbReference type="EMBL" id="BAAAPL010000001">
    <property type="protein sequence ID" value="GAA1691848.1"/>
    <property type="molecule type" value="Genomic_DNA"/>
</dbReference>
<evidence type="ECO:0000313" key="2">
    <source>
        <dbReference type="Proteomes" id="UP001501690"/>
    </source>
</evidence>
<dbReference type="RefSeq" id="WP_344069095.1">
    <property type="nucleotide sequence ID" value="NZ_BAAAPL010000001.1"/>
</dbReference>
<dbReference type="Proteomes" id="UP001501690">
    <property type="component" value="Unassembled WGS sequence"/>
</dbReference>
<organism evidence="1 2">
    <name type="scientific">Microbacterium sediminicola</name>
    <dbReference type="NCBI Taxonomy" id="415210"/>
    <lineage>
        <taxon>Bacteria</taxon>
        <taxon>Bacillati</taxon>
        <taxon>Actinomycetota</taxon>
        <taxon>Actinomycetes</taxon>
        <taxon>Micrococcales</taxon>
        <taxon>Microbacteriaceae</taxon>
        <taxon>Microbacterium</taxon>
    </lineage>
</organism>
<proteinExistence type="predicted"/>
<protein>
    <submittedName>
        <fullName evidence="1">AAA family ATPase</fullName>
    </submittedName>
</protein>